<proteinExistence type="predicted"/>
<keyword evidence="2" id="KW-1185">Reference proteome</keyword>
<dbReference type="Gene3D" id="3.40.50.150">
    <property type="entry name" value="Vaccinia Virus protein VP39"/>
    <property type="match status" value="1"/>
</dbReference>
<gene>
    <name evidence="1" type="ORF">HETSPECPRED_005282</name>
</gene>
<comment type="caution">
    <text evidence="1">The sequence shown here is derived from an EMBL/GenBank/DDBJ whole genome shotgun (WGS) entry which is preliminary data.</text>
</comment>
<organism evidence="1 2">
    <name type="scientific">Heterodermia speciosa</name>
    <dbReference type="NCBI Taxonomy" id="116794"/>
    <lineage>
        <taxon>Eukaryota</taxon>
        <taxon>Fungi</taxon>
        <taxon>Dikarya</taxon>
        <taxon>Ascomycota</taxon>
        <taxon>Pezizomycotina</taxon>
        <taxon>Lecanoromycetes</taxon>
        <taxon>OSLEUM clade</taxon>
        <taxon>Lecanoromycetidae</taxon>
        <taxon>Caliciales</taxon>
        <taxon>Physciaceae</taxon>
        <taxon>Heterodermia</taxon>
    </lineage>
</organism>
<dbReference type="EMBL" id="CAJPDS010000033">
    <property type="protein sequence ID" value="CAF9923276.1"/>
    <property type="molecule type" value="Genomic_DNA"/>
</dbReference>
<protein>
    <submittedName>
        <fullName evidence="1">Uncharacterized protein</fullName>
    </submittedName>
</protein>
<accession>A0A8H3FC53</accession>
<name>A0A8H3FC53_9LECA</name>
<reference evidence="1" key="1">
    <citation type="submission" date="2021-03" db="EMBL/GenBank/DDBJ databases">
        <authorList>
            <person name="Tagirdzhanova G."/>
        </authorList>
    </citation>
    <scope>NUCLEOTIDE SEQUENCE</scope>
</reference>
<dbReference type="Proteomes" id="UP000664521">
    <property type="component" value="Unassembled WGS sequence"/>
</dbReference>
<dbReference type="AlphaFoldDB" id="A0A8H3FC53"/>
<dbReference type="OrthoDB" id="16079at2759"/>
<dbReference type="InterPro" id="IPR029063">
    <property type="entry name" value="SAM-dependent_MTases_sf"/>
</dbReference>
<dbReference type="InterPro" id="IPR023165">
    <property type="entry name" value="rRNA_Ade_diMease-like_C"/>
</dbReference>
<sequence>MDGLNAQGPVRMLMWLPDGEKQSILPRTVSHRTQLSLVLESYFHIEEIVTASRQSKERRETFIDIESGKQVARRMEAARIRIPQDRQDETQIRAQEALAKSSRQATAQVRDDPREWEKELQELEEAYANKLFAQNLPGARRGDGLQTPEFKRLLVLRHLLTFTDKRRVALDGLLAKEDEIDALQIELLHKNLTPEEREATAVKRDQIYKTFRDHLESSAATLPKKLAFLSDDRRAFALEPPLLLWDRRTAEPLLAGENEFYKTRRASLLDFQPLIPRPYPLTEEQWIYFDYILKTVMNHGKLTMKHLQSLAPGALEALMPHVPSLTDPLKGGRANYDELRARCLTPEMAHGLAMAWERWSLRPDIVDIISFDKGGEDFSGPSSGALGLR</sequence>
<evidence type="ECO:0000313" key="1">
    <source>
        <dbReference type="EMBL" id="CAF9923276.1"/>
    </source>
</evidence>
<dbReference type="Gene3D" id="1.10.8.100">
    <property type="entry name" value="Ribosomal RNA adenine dimethylase-like, domain 2"/>
    <property type="match status" value="1"/>
</dbReference>
<evidence type="ECO:0000313" key="2">
    <source>
        <dbReference type="Proteomes" id="UP000664521"/>
    </source>
</evidence>